<gene>
    <name evidence="3" type="ORF">JIN87_18830</name>
</gene>
<comment type="similarity">
    <text evidence="1">Belongs to the DapA family.</text>
</comment>
<dbReference type="GO" id="GO:0008840">
    <property type="term" value="F:4-hydroxy-tetrahydrodipicolinate synthase activity"/>
    <property type="evidence" value="ECO:0007669"/>
    <property type="project" value="TreeGrafter"/>
</dbReference>
<dbReference type="Gene3D" id="3.20.20.70">
    <property type="entry name" value="Aldolase class I"/>
    <property type="match status" value="1"/>
</dbReference>
<dbReference type="AlphaFoldDB" id="A0A934VMK4"/>
<dbReference type="CDD" id="cd00408">
    <property type="entry name" value="DHDPS-like"/>
    <property type="match status" value="1"/>
</dbReference>
<evidence type="ECO:0000256" key="2">
    <source>
        <dbReference type="ARBA" id="ARBA00023239"/>
    </source>
</evidence>
<keyword evidence="4" id="KW-1185">Reference proteome</keyword>
<comment type="caution">
    <text evidence="3">The sequence shown here is derived from an EMBL/GenBank/DDBJ whole genome shotgun (WGS) entry which is preliminary data.</text>
</comment>
<keyword evidence="2" id="KW-0456">Lyase</keyword>
<name>A0A934VMK4_9BACT</name>
<reference evidence="3" key="1">
    <citation type="submission" date="2021-01" db="EMBL/GenBank/DDBJ databases">
        <title>Modified the classification status of verrucomicrobia.</title>
        <authorList>
            <person name="Feng X."/>
        </authorList>
    </citation>
    <scope>NUCLEOTIDE SEQUENCE</scope>
    <source>
        <strain evidence="3">KCTC 13126</strain>
    </source>
</reference>
<dbReference type="InterPro" id="IPR002220">
    <property type="entry name" value="DapA-like"/>
</dbReference>
<dbReference type="EMBL" id="JAENIL010000038">
    <property type="protein sequence ID" value="MBK1878946.1"/>
    <property type="molecule type" value="Genomic_DNA"/>
</dbReference>
<dbReference type="RefSeq" id="WP_200357160.1">
    <property type="nucleotide sequence ID" value="NZ_JAENIL010000038.1"/>
</dbReference>
<accession>A0A934VMK4</accession>
<dbReference type="Proteomes" id="UP000617628">
    <property type="component" value="Unassembled WGS sequence"/>
</dbReference>
<evidence type="ECO:0000313" key="3">
    <source>
        <dbReference type="EMBL" id="MBK1878946.1"/>
    </source>
</evidence>
<dbReference type="PANTHER" id="PTHR12128">
    <property type="entry name" value="DIHYDRODIPICOLINATE SYNTHASE"/>
    <property type="match status" value="1"/>
</dbReference>
<dbReference type="SMART" id="SM01130">
    <property type="entry name" value="DHDPS"/>
    <property type="match status" value="1"/>
</dbReference>
<evidence type="ECO:0000313" key="4">
    <source>
        <dbReference type="Proteomes" id="UP000617628"/>
    </source>
</evidence>
<dbReference type="Pfam" id="PF00701">
    <property type="entry name" value="DHDPS"/>
    <property type="match status" value="1"/>
</dbReference>
<sequence>MNSSALQGILPVLPTPFNESGVVDYSAMERVAQFCLEAGANALVFPGVASEYDFLERSERDELLEVVCRTAEGKVPVVCGGGKGTPEVISENIGRAQSLGASAAMLLIPAQFSGDVSGALDFVKSVISGTDGVSFVLQNAPTPIGAGLDAKDLLRIVEECPEINYVKEEALPSGPRITEVLASAPNHLTGVIGGGGARYLIDEMNRGAIAAMPAAEITDLHVKMWNAHVGADMTLTRSLYMRSLPLLVIQTIYRMRLTKYVLTERGVLSNSIVRAPLPGFDSYDRAEIAVQLESLSDLFEISRLEESKV</sequence>
<evidence type="ECO:0000256" key="1">
    <source>
        <dbReference type="ARBA" id="ARBA00007592"/>
    </source>
</evidence>
<proteinExistence type="inferred from homology"/>
<dbReference type="SUPFAM" id="SSF51569">
    <property type="entry name" value="Aldolase"/>
    <property type="match status" value="1"/>
</dbReference>
<dbReference type="GO" id="GO:0005829">
    <property type="term" value="C:cytosol"/>
    <property type="evidence" value="ECO:0007669"/>
    <property type="project" value="TreeGrafter"/>
</dbReference>
<organism evidence="3 4">
    <name type="scientific">Pelagicoccus mobilis</name>
    <dbReference type="NCBI Taxonomy" id="415221"/>
    <lineage>
        <taxon>Bacteria</taxon>
        <taxon>Pseudomonadati</taxon>
        <taxon>Verrucomicrobiota</taxon>
        <taxon>Opitutia</taxon>
        <taxon>Puniceicoccales</taxon>
        <taxon>Pelagicoccaceae</taxon>
        <taxon>Pelagicoccus</taxon>
    </lineage>
</organism>
<protein>
    <submittedName>
        <fullName evidence="3">Dihydrodipicolinate synthase family protein</fullName>
    </submittedName>
</protein>
<dbReference type="PANTHER" id="PTHR12128:SF66">
    <property type="entry name" value="4-HYDROXY-2-OXOGLUTARATE ALDOLASE, MITOCHONDRIAL"/>
    <property type="match status" value="1"/>
</dbReference>
<dbReference type="InterPro" id="IPR013785">
    <property type="entry name" value="Aldolase_TIM"/>
</dbReference>